<dbReference type="Proteomes" id="UP000298325">
    <property type="component" value="Unassembled WGS sequence"/>
</dbReference>
<protein>
    <recommendedName>
        <fullName evidence="5">DUF839 domain-containing protein</fullName>
    </recommendedName>
</protein>
<gene>
    <name evidence="3" type="ORF">E5Q11_11185</name>
</gene>
<feature type="region of interest" description="Disordered" evidence="1">
    <location>
        <begin position="25"/>
        <end position="44"/>
    </location>
</feature>
<dbReference type="AlphaFoldDB" id="A0A4Z1BI51"/>
<keyword evidence="4" id="KW-1185">Reference proteome</keyword>
<comment type="caution">
    <text evidence="3">The sequence shown here is derived from an EMBL/GenBank/DDBJ whole genome shotgun (WGS) entry which is preliminary data.</text>
</comment>
<keyword evidence="2" id="KW-0732">Signal</keyword>
<dbReference type="OrthoDB" id="6074212at2"/>
<proteinExistence type="predicted"/>
<evidence type="ECO:0008006" key="5">
    <source>
        <dbReference type="Google" id="ProtNLM"/>
    </source>
</evidence>
<sequence>MISKAKIAGLFILVLAGASIGGCGGGSGGGDSGGDSSSGSDIELPPLFGLPQLSGLDGDAGNQDILYFSGSYEEGGSTVSSLYGLSPANPGSVFQQHLNTVEQDNPRTPQELAEALYRPLYESEIDPDDKSVLGYRVSDVVFGHNREAGNATSEGFARASTDGLLSDQKGERVSSESYANVPDLNDGNPVLWENYVDADQAEISYGRGSSIARVRMNYAADDFARFFPNTIIKNIVPFFNVGSDQDRHNYLALRSDESTQCGGYFVTRASASTGSSGSFVDNSLPDGLEAIDAVAVGEPLADGTRYLVINVRNQADCTAEATLWRFVPSDPYATALTQVLNDDDEPIVFPTAIGGVPYVPQDRHLARQGNVLYFGVTFPMDDGPQLLYRIEDGNWTSFPGLEQNLGYETGFLIADGTRVAASVGNEVVSWDLEGNDRQILDESPLGLFEYGITSEVLGSRDGWIFYNRENNEGQITAVAMKVDGSDSLEISDAQWSGASGTGSGESIGQVTELSEVFFWRGEDIGAVSAADPAAGLVLLGKLDSVPDDVVMYGLAPGPHRLVQVFPAGQDDGRVYYLNTRNTNSLRALAVGSPIGHQRPVDGF</sequence>
<dbReference type="RefSeq" id="WP_135803518.1">
    <property type="nucleotide sequence ID" value="NZ_SRPF01000003.1"/>
</dbReference>
<reference evidence="3 4" key="1">
    <citation type="submission" date="2019-04" db="EMBL/GenBank/DDBJ databases">
        <authorList>
            <person name="Park S."/>
            <person name="Yoon J.-H."/>
        </authorList>
    </citation>
    <scope>NUCLEOTIDE SEQUENCE [LARGE SCALE GENOMIC DNA]</scope>
    <source>
        <strain evidence="3 4">HJM-18</strain>
    </source>
</reference>
<feature type="signal peptide" evidence="2">
    <location>
        <begin position="1"/>
        <end position="21"/>
    </location>
</feature>
<evidence type="ECO:0000313" key="3">
    <source>
        <dbReference type="EMBL" id="TGN39209.1"/>
    </source>
</evidence>
<feature type="chain" id="PRO_5021487001" description="DUF839 domain-containing protein" evidence="2">
    <location>
        <begin position="22"/>
        <end position="603"/>
    </location>
</feature>
<dbReference type="PROSITE" id="PS51257">
    <property type="entry name" value="PROKAR_LIPOPROTEIN"/>
    <property type="match status" value="1"/>
</dbReference>
<accession>A0A4Z1BI51</accession>
<evidence type="ECO:0000256" key="1">
    <source>
        <dbReference type="SAM" id="MobiDB-lite"/>
    </source>
</evidence>
<name>A0A4Z1BI51_9GAMM</name>
<dbReference type="EMBL" id="SRPF01000003">
    <property type="protein sequence ID" value="TGN39209.1"/>
    <property type="molecule type" value="Genomic_DNA"/>
</dbReference>
<evidence type="ECO:0000313" key="4">
    <source>
        <dbReference type="Proteomes" id="UP000298325"/>
    </source>
</evidence>
<organism evidence="3 4">
    <name type="scientific">Marinobacter confluentis</name>
    <dbReference type="NCBI Taxonomy" id="1697557"/>
    <lineage>
        <taxon>Bacteria</taxon>
        <taxon>Pseudomonadati</taxon>
        <taxon>Pseudomonadota</taxon>
        <taxon>Gammaproteobacteria</taxon>
        <taxon>Pseudomonadales</taxon>
        <taxon>Marinobacteraceae</taxon>
        <taxon>Marinobacter</taxon>
    </lineage>
</organism>
<evidence type="ECO:0000256" key="2">
    <source>
        <dbReference type="SAM" id="SignalP"/>
    </source>
</evidence>